<organism evidence="1 2">
    <name type="scientific">Lentibacillus salicampi</name>
    <dbReference type="NCBI Taxonomy" id="175306"/>
    <lineage>
        <taxon>Bacteria</taxon>
        <taxon>Bacillati</taxon>
        <taxon>Bacillota</taxon>
        <taxon>Bacilli</taxon>
        <taxon>Bacillales</taxon>
        <taxon>Bacillaceae</taxon>
        <taxon>Lentibacillus</taxon>
    </lineage>
</organism>
<dbReference type="PANTHER" id="PTHR35788">
    <property type="entry name" value="EXPORTED PROTEIN-RELATED"/>
    <property type="match status" value="1"/>
</dbReference>
<protein>
    <recommendedName>
        <fullName evidence="3">Peptidoglycan binding domain-containing protein</fullName>
    </recommendedName>
</protein>
<dbReference type="InterPro" id="IPR052913">
    <property type="entry name" value="Glycopeptide_resist_protein"/>
</dbReference>
<evidence type="ECO:0008006" key="3">
    <source>
        <dbReference type="Google" id="ProtNLM"/>
    </source>
</evidence>
<dbReference type="InterPro" id="IPR007391">
    <property type="entry name" value="Vancomycin_resist_VanW"/>
</dbReference>
<dbReference type="EMBL" id="SRHY01000001">
    <property type="protein sequence ID" value="TFJ94450.1"/>
    <property type="molecule type" value="Genomic_DNA"/>
</dbReference>
<dbReference type="AlphaFoldDB" id="A0A4Y9AHL3"/>
<dbReference type="PANTHER" id="PTHR35788:SF1">
    <property type="entry name" value="EXPORTED PROTEIN"/>
    <property type="match status" value="1"/>
</dbReference>
<evidence type="ECO:0000313" key="2">
    <source>
        <dbReference type="Proteomes" id="UP000298484"/>
    </source>
</evidence>
<accession>A0A4Y9AHL3</accession>
<evidence type="ECO:0000313" key="1">
    <source>
        <dbReference type="EMBL" id="TFJ94450.1"/>
    </source>
</evidence>
<proteinExistence type="predicted"/>
<dbReference type="RefSeq" id="WP_135108095.1">
    <property type="nucleotide sequence ID" value="NZ_SRHY01000001.1"/>
</dbReference>
<gene>
    <name evidence="1" type="ORF">E4U82_00595</name>
</gene>
<dbReference type="OrthoDB" id="9813301at2"/>
<name>A0A4Y9AHL3_9BACI</name>
<reference evidence="1 2" key="1">
    <citation type="submission" date="2019-03" db="EMBL/GenBank/DDBJ databases">
        <title>Genome sequence of Lentibacillus salicampi ATCC BAA-719.</title>
        <authorList>
            <person name="Maclea K.S."/>
            <person name="Simoes Junior M."/>
        </authorList>
    </citation>
    <scope>NUCLEOTIDE SEQUENCE [LARGE SCALE GENOMIC DNA]</scope>
    <source>
        <strain evidence="1 2">ATCC BAA-719</strain>
    </source>
</reference>
<dbReference type="Pfam" id="PF04294">
    <property type="entry name" value="VanW"/>
    <property type="match status" value="1"/>
</dbReference>
<sequence>MLAVILSFLLAAAPLTVTEDDHVVDKIVKEDFELLYVDRLWVDDMKLKLQMDILDEKLYEKPTNAKLDDNGQIIEEEPGRALDRQKFRQLFLNYFYQGTPERTALPERKIYPRVDSELLAEIREHKIGSYTTNFKQSNEERSRNIELSAEAINNHVVFPGEQFSFNDVVGKRTEEKGYKRAPVIVKGELAEDIGGGICQVSSTLYNAVDLKNIEITERYSHSRSVPYVPPGRDATVSWYGPDFAFTNKSKQPILIRASADDGNMTITILSSEPL</sequence>
<dbReference type="Proteomes" id="UP000298484">
    <property type="component" value="Unassembled WGS sequence"/>
</dbReference>
<comment type="caution">
    <text evidence="1">The sequence shown here is derived from an EMBL/GenBank/DDBJ whole genome shotgun (WGS) entry which is preliminary data.</text>
</comment>
<keyword evidence="2" id="KW-1185">Reference proteome</keyword>